<sequence>NGFVCDMKRLFHYHYGAFDIRTIHLDLGVTGVQLRLHFSAGGHGRRLCFLRDDCL</sequence>
<gene>
    <name evidence="1" type="ORF">CLOSTHATH_00027</name>
</gene>
<dbReference type="HOGENOM" id="CLU_3018851_0_0_9"/>
<dbReference type="EMBL" id="ACIO01000001">
    <property type="protein sequence ID" value="EFD01769.1"/>
    <property type="molecule type" value="Genomic_DNA"/>
</dbReference>
<evidence type="ECO:0000313" key="2">
    <source>
        <dbReference type="Proteomes" id="UP000004968"/>
    </source>
</evidence>
<evidence type="ECO:0000313" key="1">
    <source>
        <dbReference type="EMBL" id="EFD01769.1"/>
    </source>
</evidence>
<accession>D3A8W4</accession>
<organism evidence="1 2">
    <name type="scientific">Hungatella hathewayi DSM 13479</name>
    <dbReference type="NCBI Taxonomy" id="566550"/>
    <lineage>
        <taxon>Bacteria</taxon>
        <taxon>Bacillati</taxon>
        <taxon>Bacillota</taxon>
        <taxon>Clostridia</taxon>
        <taxon>Lachnospirales</taxon>
        <taxon>Lachnospiraceae</taxon>
        <taxon>Hungatella</taxon>
    </lineage>
</organism>
<feature type="non-terminal residue" evidence="1">
    <location>
        <position position="1"/>
    </location>
</feature>
<dbReference type="AlphaFoldDB" id="D3A8W4"/>
<comment type="caution">
    <text evidence="1">The sequence shown here is derived from an EMBL/GenBank/DDBJ whole genome shotgun (WGS) entry which is preliminary data.</text>
</comment>
<dbReference type="Proteomes" id="UP000004968">
    <property type="component" value="Unassembled WGS sequence"/>
</dbReference>
<protein>
    <submittedName>
        <fullName evidence="1">Uncharacterized protein</fullName>
    </submittedName>
</protein>
<proteinExistence type="predicted"/>
<reference evidence="1 2" key="1">
    <citation type="submission" date="2010-01" db="EMBL/GenBank/DDBJ databases">
        <authorList>
            <person name="Weinstock G."/>
            <person name="Sodergren E."/>
            <person name="Clifton S."/>
            <person name="Fulton L."/>
            <person name="Fulton B."/>
            <person name="Courtney L."/>
            <person name="Fronick C."/>
            <person name="Harrison M."/>
            <person name="Strong C."/>
            <person name="Farmer C."/>
            <person name="Delahaunty K."/>
            <person name="Markovic C."/>
            <person name="Hall O."/>
            <person name="Minx P."/>
            <person name="Tomlinson C."/>
            <person name="Mitreva M."/>
            <person name="Nelson J."/>
            <person name="Hou S."/>
            <person name="Wollam A."/>
            <person name="Pepin K.H."/>
            <person name="Johnson M."/>
            <person name="Bhonagiri V."/>
            <person name="Nash W.E."/>
            <person name="Warren W."/>
            <person name="Chinwalla A."/>
            <person name="Mardis E.R."/>
            <person name="Wilson R.K."/>
        </authorList>
    </citation>
    <scope>NUCLEOTIDE SEQUENCE [LARGE SCALE GENOMIC DNA]</scope>
    <source>
        <strain evidence="1 2">DSM 13479</strain>
    </source>
</reference>
<name>D3A8W4_9FIRM</name>